<dbReference type="SUPFAM" id="SSF53756">
    <property type="entry name" value="UDP-Glycosyltransferase/glycogen phosphorylase"/>
    <property type="match status" value="1"/>
</dbReference>
<reference evidence="1" key="1">
    <citation type="submission" date="2021-06" db="EMBL/GenBank/DDBJ databases">
        <title>Parelaphostrongylus tenuis whole genome reference sequence.</title>
        <authorList>
            <person name="Garwood T.J."/>
            <person name="Larsen P.A."/>
            <person name="Fountain-Jones N.M."/>
            <person name="Garbe J.R."/>
            <person name="Macchietto M.G."/>
            <person name="Kania S.A."/>
            <person name="Gerhold R.W."/>
            <person name="Richards J.E."/>
            <person name="Wolf T.M."/>
        </authorList>
    </citation>
    <scope>NUCLEOTIDE SEQUENCE</scope>
    <source>
        <strain evidence="1">MNPRO001-30</strain>
        <tissue evidence="1">Meninges</tissue>
    </source>
</reference>
<proteinExistence type="predicted"/>
<name>A0AAD5WEA7_PARTN</name>
<keyword evidence="2" id="KW-1185">Reference proteome</keyword>
<evidence type="ECO:0008006" key="3">
    <source>
        <dbReference type="Google" id="ProtNLM"/>
    </source>
</evidence>
<evidence type="ECO:0000313" key="2">
    <source>
        <dbReference type="Proteomes" id="UP001196413"/>
    </source>
</evidence>
<comment type="caution">
    <text evidence="1">The sequence shown here is derived from an EMBL/GenBank/DDBJ whole genome shotgun (WGS) entry which is preliminary data.</text>
</comment>
<dbReference type="EMBL" id="JAHQIW010005780">
    <property type="protein sequence ID" value="KAJ1367114.1"/>
    <property type="molecule type" value="Genomic_DNA"/>
</dbReference>
<protein>
    <recommendedName>
        <fullName evidence="3">Glucuronosyltransferase</fullName>
    </recommendedName>
</protein>
<sequence>MEFISAIMCRLIFIYFSLFASDAYKFLINSPLFGYSHTNFMGSIADTLTEAGHNVTVLMPVMNYEHRNRTGLKLTKNVIKIPLDPEPNDVKYQEEMISHMWAGGTSAKNETILGFERMKPNLQKNFVPALINSLARIVTYYPPDYKAQCMENQQERVIVQEERTLQHRQLSHNLLSVRIQKLFTQVILNRTDRQIDEG</sequence>
<dbReference type="AlphaFoldDB" id="A0AAD5WEA7"/>
<evidence type="ECO:0000313" key="1">
    <source>
        <dbReference type="EMBL" id="KAJ1367114.1"/>
    </source>
</evidence>
<gene>
    <name evidence="1" type="ORF">KIN20_027966</name>
</gene>
<dbReference type="Proteomes" id="UP001196413">
    <property type="component" value="Unassembled WGS sequence"/>
</dbReference>
<accession>A0AAD5WEA7</accession>
<organism evidence="1 2">
    <name type="scientific">Parelaphostrongylus tenuis</name>
    <name type="common">Meningeal worm</name>
    <dbReference type="NCBI Taxonomy" id="148309"/>
    <lineage>
        <taxon>Eukaryota</taxon>
        <taxon>Metazoa</taxon>
        <taxon>Ecdysozoa</taxon>
        <taxon>Nematoda</taxon>
        <taxon>Chromadorea</taxon>
        <taxon>Rhabditida</taxon>
        <taxon>Rhabditina</taxon>
        <taxon>Rhabditomorpha</taxon>
        <taxon>Strongyloidea</taxon>
        <taxon>Metastrongylidae</taxon>
        <taxon>Parelaphostrongylus</taxon>
    </lineage>
</organism>